<protein>
    <submittedName>
        <fullName evidence="2">Uncharacterized protein</fullName>
    </submittedName>
</protein>
<dbReference type="EMBL" id="JAVFKY010000004">
    <property type="protein sequence ID" value="KAK5577955.1"/>
    <property type="molecule type" value="Genomic_DNA"/>
</dbReference>
<proteinExistence type="predicted"/>
<accession>A0AAN7YZ28</accession>
<dbReference type="Proteomes" id="UP001344447">
    <property type="component" value="Unassembled WGS sequence"/>
</dbReference>
<feature type="compositionally biased region" description="Polar residues" evidence="1">
    <location>
        <begin position="194"/>
        <end position="209"/>
    </location>
</feature>
<comment type="caution">
    <text evidence="2">The sequence shown here is derived from an EMBL/GenBank/DDBJ whole genome shotgun (WGS) entry which is preliminary data.</text>
</comment>
<evidence type="ECO:0000256" key="1">
    <source>
        <dbReference type="SAM" id="MobiDB-lite"/>
    </source>
</evidence>
<feature type="compositionally biased region" description="Low complexity" evidence="1">
    <location>
        <begin position="172"/>
        <end position="193"/>
    </location>
</feature>
<evidence type="ECO:0000313" key="2">
    <source>
        <dbReference type="EMBL" id="KAK5577955.1"/>
    </source>
</evidence>
<dbReference type="AlphaFoldDB" id="A0AAN7YZ28"/>
<gene>
    <name evidence="2" type="ORF">RB653_002903</name>
</gene>
<feature type="region of interest" description="Disordered" evidence="1">
    <location>
        <begin position="172"/>
        <end position="219"/>
    </location>
</feature>
<keyword evidence="3" id="KW-1185">Reference proteome</keyword>
<evidence type="ECO:0000313" key="3">
    <source>
        <dbReference type="Proteomes" id="UP001344447"/>
    </source>
</evidence>
<sequence>MSTHTLTVIVPMNAEKFYSITETKEFDQFQIPFLGLDSHELVEEVDKGTHIHRIVRIKPKTSIPKILLKFTTANQEVSYQDTQTKSKEKKEICFKTQAPVMAEHIHVEGIINVEPLDDNTCLKVLKVTFRFTGPLQWFSSVIENNILSELKKTTDLLPTIVTEYKKHLLTLEESNTSEASTTQESTTQEQSNNAQFDQSSGSPSKQVDLNVNPVELSAN</sequence>
<organism evidence="2 3">
    <name type="scientific">Dictyostelium firmibasis</name>
    <dbReference type="NCBI Taxonomy" id="79012"/>
    <lineage>
        <taxon>Eukaryota</taxon>
        <taxon>Amoebozoa</taxon>
        <taxon>Evosea</taxon>
        <taxon>Eumycetozoa</taxon>
        <taxon>Dictyostelia</taxon>
        <taxon>Dictyosteliales</taxon>
        <taxon>Dictyosteliaceae</taxon>
        <taxon>Dictyostelium</taxon>
    </lineage>
</organism>
<name>A0AAN7YZ28_9MYCE</name>
<reference evidence="2 3" key="1">
    <citation type="submission" date="2023-11" db="EMBL/GenBank/DDBJ databases">
        <title>Dfirmibasis_genome.</title>
        <authorList>
            <person name="Edelbroek B."/>
            <person name="Kjellin J."/>
            <person name="Jerlstrom-Hultqvist J."/>
            <person name="Soderbom F."/>
        </authorList>
    </citation>
    <scope>NUCLEOTIDE SEQUENCE [LARGE SCALE GENOMIC DNA]</scope>
    <source>
        <strain evidence="2 3">TNS-C-14</strain>
    </source>
</reference>